<feature type="compositionally biased region" description="Polar residues" evidence="1">
    <location>
        <begin position="47"/>
        <end position="57"/>
    </location>
</feature>
<keyword evidence="3" id="KW-1185">Reference proteome</keyword>
<dbReference type="EMBL" id="CAMGYJ010000007">
    <property type="protein sequence ID" value="CAI0444722.1"/>
    <property type="molecule type" value="Genomic_DNA"/>
</dbReference>
<feature type="compositionally biased region" description="Polar residues" evidence="1">
    <location>
        <begin position="1"/>
        <end position="14"/>
    </location>
</feature>
<protein>
    <recommendedName>
        <fullName evidence="4">Transposon protein, putative, CACTA, En/Spm sub-class</fullName>
    </recommendedName>
</protein>
<evidence type="ECO:0000313" key="3">
    <source>
        <dbReference type="Proteomes" id="UP001154282"/>
    </source>
</evidence>
<accession>A0AAV0MEN2</accession>
<feature type="region of interest" description="Disordered" evidence="1">
    <location>
        <begin position="1"/>
        <end position="34"/>
    </location>
</feature>
<reference evidence="2" key="1">
    <citation type="submission" date="2022-08" db="EMBL/GenBank/DDBJ databases">
        <authorList>
            <person name="Gutierrez-Valencia J."/>
        </authorList>
    </citation>
    <scope>NUCLEOTIDE SEQUENCE</scope>
</reference>
<dbReference type="PANTHER" id="PTHR33499:SF40">
    <property type="entry name" value="TRANSPOSASE-ASSOCIATED DOMAIN-CONTAINING PROTEIN"/>
    <property type="match status" value="1"/>
</dbReference>
<gene>
    <name evidence="2" type="ORF">LITE_LOCUS28215</name>
</gene>
<evidence type="ECO:0000313" key="2">
    <source>
        <dbReference type="EMBL" id="CAI0444722.1"/>
    </source>
</evidence>
<name>A0AAV0MEN2_9ROSI</name>
<organism evidence="2 3">
    <name type="scientific">Linum tenue</name>
    <dbReference type="NCBI Taxonomy" id="586396"/>
    <lineage>
        <taxon>Eukaryota</taxon>
        <taxon>Viridiplantae</taxon>
        <taxon>Streptophyta</taxon>
        <taxon>Embryophyta</taxon>
        <taxon>Tracheophyta</taxon>
        <taxon>Spermatophyta</taxon>
        <taxon>Magnoliopsida</taxon>
        <taxon>eudicotyledons</taxon>
        <taxon>Gunneridae</taxon>
        <taxon>Pentapetalae</taxon>
        <taxon>rosids</taxon>
        <taxon>fabids</taxon>
        <taxon>Malpighiales</taxon>
        <taxon>Linaceae</taxon>
        <taxon>Linum</taxon>
    </lineage>
</organism>
<feature type="region of interest" description="Disordered" evidence="1">
    <location>
        <begin position="46"/>
        <end position="65"/>
    </location>
</feature>
<dbReference type="PANTHER" id="PTHR33499">
    <property type="entry name" value="OS12G0282400 PROTEIN-RELATED"/>
    <property type="match status" value="1"/>
</dbReference>
<proteinExistence type="predicted"/>
<sequence length="283" mass="32799">MVMTENTTENQRPVNQGVGVTRNNGDMNTSRTSVVRPPPVEEVVMAENTTENQQPDQGVTKERKKRGRTICKQLINLKPGQKLPIIFKNRRGAGPNGSVWSSYLGTIIRNSQMCPVRVKDWDEIGREELEHMWAAVKEYFTNPDMESAKEDVFDHMNEMWRTWRSKMNCKHVKVRDNLEDILGDVPRFLNKEDWEWVVKEKFLSKEFLEISKRNEENIAKKTMNQHSGRKPVRQIGLDLTEKLGRAPTVAELVFDTYKEGDIIKDVAANARHLFVAFWWSAIL</sequence>
<evidence type="ECO:0000256" key="1">
    <source>
        <dbReference type="SAM" id="MobiDB-lite"/>
    </source>
</evidence>
<dbReference type="AlphaFoldDB" id="A0AAV0MEN2"/>
<dbReference type="Proteomes" id="UP001154282">
    <property type="component" value="Unassembled WGS sequence"/>
</dbReference>
<evidence type="ECO:0008006" key="4">
    <source>
        <dbReference type="Google" id="ProtNLM"/>
    </source>
</evidence>
<comment type="caution">
    <text evidence="2">The sequence shown here is derived from an EMBL/GenBank/DDBJ whole genome shotgun (WGS) entry which is preliminary data.</text>
</comment>